<reference evidence="6" key="1">
    <citation type="submission" date="2019-08" db="EMBL/GenBank/DDBJ databases">
        <title>The improved chromosome-level genome for the pearl oyster Pinctada fucata martensii using PacBio sequencing and Hi-C.</title>
        <authorList>
            <person name="Zheng Z."/>
        </authorList>
    </citation>
    <scope>NUCLEOTIDE SEQUENCE</scope>
    <source>
        <strain evidence="6">ZZ-2019</strain>
        <tissue evidence="6">Adductor muscle</tissue>
    </source>
</reference>
<feature type="transmembrane region" description="Helical" evidence="4">
    <location>
        <begin position="15"/>
        <end position="34"/>
    </location>
</feature>
<dbReference type="AlphaFoldDB" id="A0AA88XX72"/>
<dbReference type="Pfam" id="PF00386">
    <property type="entry name" value="C1q"/>
    <property type="match status" value="1"/>
</dbReference>
<evidence type="ECO:0000256" key="4">
    <source>
        <dbReference type="SAM" id="Phobius"/>
    </source>
</evidence>
<evidence type="ECO:0000313" key="7">
    <source>
        <dbReference type="Proteomes" id="UP001186944"/>
    </source>
</evidence>
<feature type="domain" description="C1q" evidence="5">
    <location>
        <begin position="38"/>
        <end position="170"/>
    </location>
</feature>
<proteinExistence type="predicted"/>
<keyword evidence="4" id="KW-0472">Membrane</keyword>
<sequence length="170" mass="19072">MCSSYLDTVDFRGRYLFVICLISLVVNYIIIIILTDKLQSPVVTFTATTSRNIWTTYWDRLRVVIFDYVITNVGGAYNSTSGIFTAPGSGNYCFSWTTLTLNGYSFESKLYRNGFEVYPLYSHANAKQDDLDSSSNLVSLSLSKGDRIWIVYISGGFLDTGASSFSGWKL</sequence>
<dbReference type="InterPro" id="IPR050822">
    <property type="entry name" value="Cerebellin_Synaptic_Org"/>
</dbReference>
<comment type="subcellular location">
    <subcellularLocation>
        <location evidence="1">Secreted</location>
    </subcellularLocation>
</comment>
<evidence type="ECO:0000259" key="5">
    <source>
        <dbReference type="PROSITE" id="PS50871"/>
    </source>
</evidence>
<dbReference type="InterPro" id="IPR008983">
    <property type="entry name" value="Tumour_necrosis_fac-like_dom"/>
</dbReference>
<protein>
    <recommendedName>
        <fullName evidence="5">C1q domain-containing protein</fullName>
    </recommendedName>
</protein>
<evidence type="ECO:0000256" key="2">
    <source>
        <dbReference type="ARBA" id="ARBA00022525"/>
    </source>
</evidence>
<accession>A0AA88XX72</accession>
<dbReference type="GO" id="GO:0005576">
    <property type="term" value="C:extracellular region"/>
    <property type="evidence" value="ECO:0007669"/>
    <property type="project" value="UniProtKB-SubCell"/>
</dbReference>
<evidence type="ECO:0000313" key="6">
    <source>
        <dbReference type="EMBL" id="KAK3090060.1"/>
    </source>
</evidence>
<evidence type="ECO:0000256" key="1">
    <source>
        <dbReference type="ARBA" id="ARBA00004613"/>
    </source>
</evidence>
<keyword evidence="2" id="KW-0964">Secreted</keyword>
<name>A0AA88XX72_PINIB</name>
<keyword evidence="7" id="KW-1185">Reference proteome</keyword>
<dbReference type="EMBL" id="VSWD01000010">
    <property type="protein sequence ID" value="KAK3090060.1"/>
    <property type="molecule type" value="Genomic_DNA"/>
</dbReference>
<dbReference type="PANTHER" id="PTHR22923">
    <property type="entry name" value="CEREBELLIN-RELATED"/>
    <property type="match status" value="1"/>
</dbReference>
<keyword evidence="3" id="KW-0732">Signal</keyword>
<dbReference type="PANTHER" id="PTHR22923:SF116">
    <property type="entry name" value="C1Q DOMAIN-CONTAINING PROTEIN"/>
    <property type="match status" value="1"/>
</dbReference>
<dbReference type="PRINTS" id="PR00007">
    <property type="entry name" value="COMPLEMNTC1Q"/>
</dbReference>
<dbReference type="Proteomes" id="UP001186944">
    <property type="component" value="Unassembled WGS sequence"/>
</dbReference>
<dbReference type="PROSITE" id="PS50871">
    <property type="entry name" value="C1Q"/>
    <property type="match status" value="1"/>
</dbReference>
<dbReference type="InterPro" id="IPR001073">
    <property type="entry name" value="C1q_dom"/>
</dbReference>
<evidence type="ECO:0000256" key="3">
    <source>
        <dbReference type="ARBA" id="ARBA00022729"/>
    </source>
</evidence>
<dbReference type="SUPFAM" id="SSF49842">
    <property type="entry name" value="TNF-like"/>
    <property type="match status" value="1"/>
</dbReference>
<dbReference type="Gene3D" id="2.60.120.40">
    <property type="match status" value="1"/>
</dbReference>
<keyword evidence="4" id="KW-0812">Transmembrane</keyword>
<keyword evidence="4" id="KW-1133">Transmembrane helix</keyword>
<gene>
    <name evidence="6" type="ORF">FSP39_008887</name>
</gene>
<comment type="caution">
    <text evidence="6">The sequence shown here is derived from an EMBL/GenBank/DDBJ whole genome shotgun (WGS) entry which is preliminary data.</text>
</comment>
<dbReference type="SMART" id="SM00110">
    <property type="entry name" value="C1Q"/>
    <property type="match status" value="1"/>
</dbReference>
<organism evidence="6 7">
    <name type="scientific">Pinctada imbricata</name>
    <name type="common">Atlantic pearl-oyster</name>
    <name type="synonym">Pinctada martensii</name>
    <dbReference type="NCBI Taxonomy" id="66713"/>
    <lineage>
        <taxon>Eukaryota</taxon>
        <taxon>Metazoa</taxon>
        <taxon>Spiralia</taxon>
        <taxon>Lophotrochozoa</taxon>
        <taxon>Mollusca</taxon>
        <taxon>Bivalvia</taxon>
        <taxon>Autobranchia</taxon>
        <taxon>Pteriomorphia</taxon>
        <taxon>Pterioida</taxon>
        <taxon>Pterioidea</taxon>
        <taxon>Pteriidae</taxon>
        <taxon>Pinctada</taxon>
    </lineage>
</organism>